<feature type="transmembrane region" description="Helical" evidence="10">
    <location>
        <begin position="869"/>
        <end position="886"/>
    </location>
</feature>
<dbReference type="AlphaFoldDB" id="A0AAU9JF95"/>
<dbReference type="PANTHER" id="PTHR45630">
    <property type="entry name" value="CATION-TRANSPORTING ATPASE-RELATED"/>
    <property type="match status" value="1"/>
</dbReference>
<dbReference type="InterPro" id="IPR023214">
    <property type="entry name" value="HAD_sf"/>
</dbReference>
<dbReference type="SUPFAM" id="SSF56784">
    <property type="entry name" value="HAD-like"/>
    <property type="match status" value="1"/>
</dbReference>
<evidence type="ECO:0000256" key="2">
    <source>
        <dbReference type="ARBA" id="ARBA00022692"/>
    </source>
</evidence>
<proteinExistence type="predicted"/>
<dbReference type="InterPro" id="IPR018303">
    <property type="entry name" value="ATPase_P-typ_P_site"/>
</dbReference>
<feature type="transmembrane region" description="Helical" evidence="10">
    <location>
        <begin position="844"/>
        <end position="863"/>
    </location>
</feature>
<evidence type="ECO:0000313" key="12">
    <source>
        <dbReference type="EMBL" id="CAG9322754.1"/>
    </source>
</evidence>
<dbReference type="PANTHER" id="PTHR45630:SF7">
    <property type="entry name" value="ENDOPLASMIC RETICULUM TRANSMEMBRANE HELIX TRANSLOCASE"/>
    <property type="match status" value="1"/>
</dbReference>
<keyword evidence="6" id="KW-0460">Magnesium</keyword>
<dbReference type="Proteomes" id="UP001162131">
    <property type="component" value="Unassembled WGS sequence"/>
</dbReference>
<comment type="subcellular location">
    <subcellularLocation>
        <location evidence="1">Membrane</location>
        <topology evidence="1">Multi-pass membrane protein</topology>
    </subcellularLocation>
</comment>
<dbReference type="Gene3D" id="3.40.1110.10">
    <property type="entry name" value="Calcium-transporting ATPase, cytoplasmic domain N"/>
    <property type="match status" value="1"/>
</dbReference>
<keyword evidence="7" id="KW-1278">Translocase</keyword>
<feature type="transmembrane region" description="Helical" evidence="10">
    <location>
        <begin position="370"/>
        <end position="391"/>
    </location>
</feature>
<dbReference type="Gene3D" id="2.70.150.10">
    <property type="entry name" value="Calcium-transporting ATPase, cytoplasmic transduction domain A"/>
    <property type="match status" value="1"/>
</dbReference>
<gene>
    <name evidence="12" type="ORF">BSTOLATCC_MIC31870</name>
</gene>
<dbReference type="SFLD" id="SFLDS00003">
    <property type="entry name" value="Haloacid_Dehalogenase"/>
    <property type="match status" value="1"/>
</dbReference>
<dbReference type="GO" id="GO:0046872">
    <property type="term" value="F:metal ion binding"/>
    <property type="evidence" value="ECO:0007669"/>
    <property type="project" value="UniProtKB-KW"/>
</dbReference>
<evidence type="ECO:0000256" key="4">
    <source>
        <dbReference type="ARBA" id="ARBA00022741"/>
    </source>
</evidence>
<dbReference type="GO" id="GO:0005524">
    <property type="term" value="F:ATP binding"/>
    <property type="evidence" value="ECO:0007669"/>
    <property type="project" value="UniProtKB-KW"/>
</dbReference>
<dbReference type="InterPro" id="IPR008250">
    <property type="entry name" value="ATPase_P-typ_transduc_dom_A_sf"/>
</dbReference>
<feature type="transmembrane region" description="Helical" evidence="10">
    <location>
        <begin position="172"/>
        <end position="194"/>
    </location>
</feature>
<keyword evidence="3" id="KW-0479">Metal-binding</keyword>
<dbReference type="InterPro" id="IPR059000">
    <property type="entry name" value="ATPase_P-type_domA"/>
</dbReference>
<evidence type="ECO:0000256" key="5">
    <source>
        <dbReference type="ARBA" id="ARBA00022840"/>
    </source>
</evidence>
<evidence type="ECO:0000256" key="10">
    <source>
        <dbReference type="SAM" id="Phobius"/>
    </source>
</evidence>
<keyword evidence="8 10" id="KW-1133">Transmembrane helix</keyword>
<dbReference type="InterPro" id="IPR023298">
    <property type="entry name" value="ATPase_P-typ_TM_dom_sf"/>
</dbReference>
<sequence length="1050" mass="118104">MELDQRFLKPKPLLLRYDILPFLASQLFLIWTYWKQYFGLIYFSIAISLLLSQLLLYLFTHWSNYIRGLVAFSSTTLEDSTHILIQSKKHKHKHRLWQIVPLNRNPLSFEYFHKKYVFDDSIGQFNKVPYPIGLTFQEYKESKSLSEELLNKAETKWGGNKMELPIPTFSDLMLEHILAPFFVFQLFCVLLWMLDEYWQLSFYTLVMLVVFESTVVMQRIANWKRIKAMRRPPQPILALRNKGWREISSDLLYPGDIVSITKKDQRLVLPCDMLLLDGSCSVDESILTGESVPQMKDDISQRHPQDCLSLKQDKTHLLMGGTEILDVKLGKDSQGMRCYVLRTSWDTTQGKLMRTILYSSDRLTVGSKEAFFFISILLVFALMATGYVVYYTMDDPKRDPYKLLLKCILIITSVVPPELPIELALAVNSSILSLQTKQIFCTEPFRLPLAGKASICCFDKTGTLTDQDFEVKGISISSGNLSESKSLRQLDSSREASLVIAGCNTLSFVNGDFIGDPVEKAAFKAIGAQLTENGINFKGLPITILKRFGFTSDLKRMSTVIRLSGNGPVKPLLLVTKGAPEVLQNLFQEVPVFYKNLLEHFASQGLRILALGIRELTNEEAMKLSDIGRDELENKLQYCGLLVLKSPIKPDTAAVIEEILASGHKSVIITGDNIFTAGEVALTLNYGQELRFIEIKSNEIAVVDNLGNPGEVSEKSVLCVNGDALPMIIGSDIFYKVKVFARVSPAQKEQIVNEFNRKHVTIMCGDGTNDVGGLKKAHAGIALLNKPVAVTKPNTPSLTSEMLELGDASMAAHFTSKKSTILAVKHLIQQGRCTLVTTYQMYKILALNCLMSAFSLSVLYLDGIKYGDTQATIGAICISVFFFFVSRSTPMDKLSHHHPPSTVFEPHIIISVFGQFAVQLIGLLYVNYITKPFVLKDDDFNPDSDFKPNILSSAIFLYTSWINAANFLVNYQGEPFMKKLQENAGLFKSLKVYFVVILAAALQVDPLPEILELFPFPSIEYSFQLAGVLVVNLGLCLGIEKTCNYFRYRD</sequence>
<evidence type="ECO:0000256" key="7">
    <source>
        <dbReference type="ARBA" id="ARBA00022967"/>
    </source>
</evidence>
<dbReference type="GO" id="GO:0006874">
    <property type="term" value="P:intracellular calcium ion homeostasis"/>
    <property type="evidence" value="ECO:0007669"/>
    <property type="project" value="TreeGrafter"/>
</dbReference>
<feature type="transmembrane region" description="Helical" evidence="10">
    <location>
        <begin position="907"/>
        <end position="930"/>
    </location>
</feature>
<dbReference type="SUPFAM" id="SSF81660">
    <property type="entry name" value="Metal cation-transporting ATPase, ATP-binding domain N"/>
    <property type="match status" value="1"/>
</dbReference>
<dbReference type="EMBL" id="CAJZBQ010000032">
    <property type="protein sequence ID" value="CAG9322754.1"/>
    <property type="molecule type" value="Genomic_DNA"/>
</dbReference>
<dbReference type="SUPFAM" id="SSF81665">
    <property type="entry name" value="Calcium ATPase, transmembrane domain M"/>
    <property type="match status" value="1"/>
</dbReference>
<keyword evidence="4" id="KW-0547">Nucleotide-binding</keyword>
<dbReference type="InterPro" id="IPR023299">
    <property type="entry name" value="ATPase_P-typ_cyto_dom_N"/>
</dbReference>
<evidence type="ECO:0000313" key="13">
    <source>
        <dbReference type="Proteomes" id="UP001162131"/>
    </source>
</evidence>
<feature type="transmembrane region" description="Helical" evidence="10">
    <location>
        <begin position="14"/>
        <end position="34"/>
    </location>
</feature>
<dbReference type="Gene3D" id="3.40.50.1000">
    <property type="entry name" value="HAD superfamily/HAD-like"/>
    <property type="match status" value="1"/>
</dbReference>
<dbReference type="SFLD" id="SFLDG00002">
    <property type="entry name" value="C1.7:_P-type_atpase_like"/>
    <property type="match status" value="1"/>
</dbReference>
<dbReference type="Pfam" id="PF00702">
    <property type="entry name" value="Hydrolase"/>
    <property type="match status" value="1"/>
</dbReference>
<dbReference type="SUPFAM" id="SSF81653">
    <property type="entry name" value="Calcium ATPase, transduction domain A"/>
    <property type="match status" value="1"/>
</dbReference>
<reference evidence="12" key="1">
    <citation type="submission" date="2021-09" db="EMBL/GenBank/DDBJ databases">
        <authorList>
            <consortium name="AG Swart"/>
            <person name="Singh M."/>
            <person name="Singh A."/>
            <person name="Seah K."/>
            <person name="Emmerich C."/>
        </authorList>
    </citation>
    <scope>NUCLEOTIDE SEQUENCE</scope>
    <source>
        <strain evidence="12">ATCC30299</strain>
    </source>
</reference>
<feature type="domain" description="P-type ATPase A" evidence="11">
    <location>
        <begin position="238"/>
        <end position="355"/>
    </location>
</feature>
<keyword evidence="5" id="KW-0067">ATP-binding</keyword>
<feature type="transmembrane region" description="Helical" evidence="10">
    <location>
        <begin position="1019"/>
        <end position="1039"/>
    </location>
</feature>
<feature type="transmembrane region" description="Helical" evidence="10">
    <location>
        <begin position="950"/>
        <end position="969"/>
    </location>
</feature>
<dbReference type="GO" id="GO:0019829">
    <property type="term" value="F:ATPase-coupled monoatomic cation transmembrane transporter activity"/>
    <property type="evidence" value="ECO:0007669"/>
    <property type="project" value="TreeGrafter"/>
</dbReference>
<dbReference type="GO" id="GO:0015662">
    <property type="term" value="F:P-type ion transporter activity"/>
    <property type="evidence" value="ECO:0007669"/>
    <property type="project" value="TreeGrafter"/>
</dbReference>
<feature type="transmembrane region" description="Helical" evidence="10">
    <location>
        <begin position="990"/>
        <end position="1007"/>
    </location>
</feature>
<dbReference type="InterPro" id="IPR036412">
    <property type="entry name" value="HAD-like_sf"/>
</dbReference>
<protein>
    <recommendedName>
        <fullName evidence="11">P-type ATPase A domain-containing protein</fullName>
    </recommendedName>
</protein>
<feature type="transmembrane region" description="Helical" evidence="10">
    <location>
        <begin position="403"/>
        <end position="427"/>
    </location>
</feature>
<feature type="transmembrane region" description="Helical" evidence="10">
    <location>
        <begin position="200"/>
        <end position="221"/>
    </location>
</feature>
<evidence type="ECO:0000256" key="8">
    <source>
        <dbReference type="ARBA" id="ARBA00022989"/>
    </source>
</evidence>
<dbReference type="GO" id="GO:0005789">
    <property type="term" value="C:endoplasmic reticulum membrane"/>
    <property type="evidence" value="ECO:0007669"/>
    <property type="project" value="TreeGrafter"/>
</dbReference>
<organism evidence="12 13">
    <name type="scientific">Blepharisma stoltei</name>
    <dbReference type="NCBI Taxonomy" id="1481888"/>
    <lineage>
        <taxon>Eukaryota</taxon>
        <taxon>Sar</taxon>
        <taxon>Alveolata</taxon>
        <taxon>Ciliophora</taxon>
        <taxon>Postciliodesmatophora</taxon>
        <taxon>Heterotrichea</taxon>
        <taxon>Heterotrichida</taxon>
        <taxon>Blepharismidae</taxon>
        <taxon>Blepharisma</taxon>
    </lineage>
</organism>
<feature type="transmembrane region" description="Helical" evidence="10">
    <location>
        <begin position="40"/>
        <end position="59"/>
    </location>
</feature>
<dbReference type="Pfam" id="PF00122">
    <property type="entry name" value="E1-E2_ATPase"/>
    <property type="match status" value="1"/>
</dbReference>
<dbReference type="PRINTS" id="PR00119">
    <property type="entry name" value="CATATPASE"/>
</dbReference>
<evidence type="ECO:0000256" key="6">
    <source>
        <dbReference type="ARBA" id="ARBA00022842"/>
    </source>
</evidence>
<evidence type="ECO:0000256" key="3">
    <source>
        <dbReference type="ARBA" id="ARBA00022723"/>
    </source>
</evidence>
<dbReference type="SFLD" id="SFLDF00027">
    <property type="entry name" value="p-type_atpase"/>
    <property type="match status" value="1"/>
</dbReference>
<keyword evidence="9 10" id="KW-0472">Membrane</keyword>
<dbReference type="InterPro" id="IPR006544">
    <property type="entry name" value="P-type_TPase_V"/>
</dbReference>
<evidence type="ECO:0000256" key="1">
    <source>
        <dbReference type="ARBA" id="ARBA00004141"/>
    </source>
</evidence>
<keyword evidence="2 10" id="KW-0812">Transmembrane</keyword>
<name>A0AAU9JF95_9CILI</name>
<evidence type="ECO:0000256" key="9">
    <source>
        <dbReference type="ARBA" id="ARBA00023136"/>
    </source>
</evidence>
<accession>A0AAU9JF95</accession>
<evidence type="ECO:0000259" key="11">
    <source>
        <dbReference type="Pfam" id="PF00122"/>
    </source>
</evidence>
<dbReference type="InterPro" id="IPR044492">
    <property type="entry name" value="P_typ_ATPase_HD_dom"/>
</dbReference>
<dbReference type="PROSITE" id="PS00154">
    <property type="entry name" value="ATPASE_E1_E2"/>
    <property type="match status" value="1"/>
</dbReference>
<keyword evidence="13" id="KW-1185">Reference proteome</keyword>
<comment type="caution">
    <text evidence="12">The sequence shown here is derived from an EMBL/GenBank/DDBJ whole genome shotgun (WGS) entry which is preliminary data.</text>
</comment>